<feature type="domain" description="3-dehydroquinate synthase C-terminal" evidence="20">
    <location>
        <begin position="181"/>
        <end position="322"/>
    </location>
</feature>
<dbReference type="GO" id="GO:0046872">
    <property type="term" value="F:metal ion binding"/>
    <property type="evidence" value="ECO:0007669"/>
    <property type="project" value="UniProtKB-KW"/>
</dbReference>
<dbReference type="PIRSF" id="PIRSF001455">
    <property type="entry name" value="DHQ_synth"/>
    <property type="match status" value="1"/>
</dbReference>
<keyword evidence="12 18" id="KW-0547">Nucleotide-binding</keyword>
<evidence type="ECO:0000256" key="1">
    <source>
        <dbReference type="ARBA" id="ARBA00001393"/>
    </source>
</evidence>
<feature type="domain" description="3-dehydroquinate synthase N-terminal" evidence="19">
    <location>
        <begin position="67"/>
        <end position="179"/>
    </location>
</feature>
<proteinExistence type="inferred from homology"/>
<keyword evidence="22" id="KW-1185">Reference proteome</keyword>
<dbReference type="InterPro" id="IPR016037">
    <property type="entry name" value="DHQ_synth_AroB"/>
</dbReference>
<evidence type="ECO:0000313" key="22">
    <source>
        <dbReference type="Proteomes" id="UP000214588"/>
    </source>
</evidence>
<dbReference type="CDD" id="cd08195">
    <property type="entry name" value="DHQS"/>
    <property type="match status" value="1"/>
</dbReference>
<dbReference type="InterPro" id="IPR050071">
    <property type="entry name" value="Dehydroquinate_synthase"/>
</dbReference>
<dbReference type="UniPathway" id="UPA00053">
    <property type="reaction ID" value="UER00085"/>
</dbReference>
<dbReference type="OrthoDB" id="9806583at2"/>
<evidence type="ECO:0000256" key="5">
    <source>
        <dbReference type="ARBA" id="ARBA00004661"/>
    </source>
</evidence>
<name>A0A226BZT1_9FIRM</name>
<comment type="caution">
    <text evidence="18">Lacks conserved residue(s) required for the propagation of feature annotation.</text>
</comment>
<comment type="subcellular location">
    <subcellularLocation>
        <location evidence="4 18">Cytoplasm</location>
    </subcellularLocation>
</comment>
<reference evidence="21 22" key="1">
    <citation type="submission" date="2017-06" db="EMBL/GenBank/DDBJ databases">
        <title>Draft Genome Sequence of Natranaerobius trueperi halophilic, alkalithermophilic bacteria from soda lakes.</title>
        <authorList>
            <person name="Zhao B."/>
        </authorList>
    </citation>
    <scope>NUCLEOTIDE SEQUENCE [LARGE SCALE GENOMIC DNA]</scope>
    <source>
        <strain evidence="21 22">DSM 18760</strain>
    </source>
</reference>
<dbReference type="Pfam" id="PF01761">
    <property type="entry name" value="DHQ_synthase"/>
    <property type="match status" value="1"/>
</dbReference>
<dbReference type="EC" id="4.2.3.4" evidence="7 18"/>
<comment type="cofactor">
    <cofactor evidence="3">
        <name>Zn(2+)</name>
        <dbReference type="ChEBI" id="CHEBI:29105"/>
    </cofactor>
</comment>
<dbReference type="GO" id="GO:0008652">
    <property type="term" value="P:amino acid biosynthetic process"/>
    <property type="evidence" value="ECO:0007669"/>
    <property type="project" value="UniProtKB-KW"/>
</dbReference>
<evidence type="ECO:0000256" key="14">
    <source>
        <dbReference type="ARBA" id="ARBA00023027"/>
    </source>
</evidence>
<dbReference type="FunFam" id="3.40.50.1970:FF:000007">
    <property type="entry name" value="Pentafunctional AROM polypeptide"/>
    <property type="match status" value="1"/>
</dbReference>
<evidence type="ECO:0000256" key="18">
    <source>
        <dbReference type="HAMAP-Rule" id="MF_00110"/>
    </source>
</evidence>
<keyword evidence="13 18" id="KW-0862">Zinc</keyword>
<evidence type="ECO:0000256" key="15">
    <source>
        <dbReference type="ARBA" id="ARBA00023141"/>
    </source>
</evidence>
<keyword evidence="16 18" id="KW-0456">Lyase</keyword>
<evidence type="ECO:0000256" key="2">
    <source>
        <dbReference type="ARBA" id="ARBA00001911"/>
    </source>
</evidence>
<protein>
    <recommendedName>
        <fullName evidence="8 18">3-dehydroquinate synthase</fullName>
        <shortName evidence="18">DHQS</shortName>
        <ecNumber evidence="7 18">4.2.3.4</ecNumber>
    </recommendedName>
</protein>
<evidence type="ECO:0000256" key="7">
    <source>
        <dbReference type="ARBA" id="ARBA00013031"/>
    </source>
</evidence>
<dbReference type="NCBIfam" id="TIGR01357">
    <property type="entry name" value="aroB"/>
    <property type="match status" value="1"/>
</dbReference>
<evidence type="ECO:0000256" key="9">
    <source>
        <dbReference type="ARBA" id="ARBA00022490"/>
    </source>
</evidence>
<feature type="binding site" evidence="18">
    <location>
        <begin position="129"/>
        <end position="130"/>
    </location>
    <ligand>
        <name>NAD(+)</name>
        <dbReference type="ChEBI" id="CHEBI:57540"/>
    </ligand>
</feature>
<dbReference type="GO" id="GO:0009073">
    <property type="term" value="P:aromatic amino acid family biosynthetic process"/>
    <property type="evidence" value="ECO:0007669"/>
    <property type="project" value="UniProtKB-KW"/>
</dbReference>
<feature type="binding site" evidence="18">
    <location>
        <position position="261"/>
    </location>
    <ligand>
        <name>Zn(2+)</name>
        <dbReference type="ChEBI" id="CHEBI:29105"/>
    </ligand>
</feature>
<feature type="binding site" evidence="18">
    <location>
        <position position="142"/>
    </location>
    <ligand>
        <name>NAD(+)</name>
        <dbReference type="ChEBI" id="CHEBI:57540"/>
    </ligand>
</feature>
<comment type="function">
    <text evidence="18">Catalyzes the conversion of 3-deoxy-D-arabino-heptulosonate 7-phosphate (DAHP) to dehydroquinate (DHQ).</text>
</comment>
<dbReference type="Proteomes" id="UP000214588">
    <property type="component" value="Unassembled WGS sequence"/>
</dbReference>
<comment type="pathway">
    <text evidence="5 18">Metabolic intermediate biosynthesis; chorismate biosynthesis; chorismate from D-erythrose 4-phosphate and phosphoenolpyruvate: step 2/7.</text>
</comment>
<keyword evidence="14 18" id="KW-0520">NAD</keyword>
<keyword evidence="10 18" id="KW-0028">Amino-acid biosynthesis</keyword>
<evidence type="ECO:0000256" key="16">
    <source>
        <dbReference type="ARBA" id="ARBA00023239"/>
    </source>
</evidence>
<keyword evidence="11 18" id="KW-0479">Metal-binding</keyword>
<organism evidence="21 22">
    <name type="scientific">Natranaerobius trueperi</name>
    <dbReference type="NCBI Taxonomy" id="759412"/>
    <lineage>
        <taxon>Bacteria</taxon>
        <taxon>Bacillati</taxon>
        <taxon>Bacillota</taxon>
        <taxon>Clostridia</taxon>
        <taxon>Natranaerobiales</taxon>
        <taxon>Natranaerobiaceae</taxon>
        <taxon>Natranaerobius</taxon>
    </lineage>
</organism>
<evidence type="ECO:0000259" key="19">
    <source>
        <dbReference type="Pfam" id="PF01761"/>
    </source>
</evidence>
<dbReference type="AlphaFoldDB" id="A0A226BZT1"/>
<feature type="binding site" evidence="18">
    <location>
        <begin position="105"/>
        <end position="109"/>
    </location>
    <ligand>
        <name>NAD(+)</name>
        <dbReference type="ChEBI" id="CHEBI:57540"/>
    </ligand>
</feature>
<dbReference type="Pfam" id="PF24621">
    <property type="entry name" value="DHQS_C"/>
    <property type="match status" value="1"/>
</dbReference>
<evidence type="ECO:0000256" key="17">
    <source>
        <dbReference type="ARBA" id="ARBA00023285"/>
    </source>
</evidence>
<evidence type="ECO:0000259" key="20">
    <source>
        <dbReference type="Pfam" id="PF24621"/>
    </source>
</evidence>
<dbReference type="SUPFAM" id="SSF56796">
    <property type="entry name" value="Dehydroquinate synthase-like"/>
    <property type="match status" value="1"/>
</dbReference>
<feature type="binding site" evidence="18">
    <location>
        <position position="184"/>
    </location>
    <ligand>
        <name>Zn(2+)</name>
        <dbReference type="ChEBI" id="CHEBI:29105"/>
    </ligand>
</feature>
<dbReference type="GO" id="GO:0009423">
    <property type="term" value="P:chorismate biosynthetic process"/>
    <property type="evidence" value="ECO:0007669"/>
    <property type="project" value="UniProtKB-UniRule"/>
</dbReference>
<keyword evidence="17 18" id="KW-0170">Cobalt</keyword>
<feature type="binding site" evidence="18">
    <location>
        <begin position="169"/>
        <end position="172"/>
    </location>
    <ligand>
        <name>NAD(+)</name>
        <dbReference type="ChEBI" id="CHEBI:57540"/>
    </ligand>
</feature>
<comment type="cofactor">
    <cofactor evidence="2 18">
        <name>NAD(+)</name>
        <dbReference type="ChEBI" id="CHEBI:57540"/>
    </cofactor>
</comment>
<dbReference type="RefSeq" id="WP_089023728.1">
    <property type="nucleotide sequence ID" value="NZ_NIQC01000015.1"/>
</dbReference>
<feature type="binding site" evidence="18">
    <location>
        <position position="151"/>
    </location>
    <ligand>
        <name>NAD(+)</name>
        <dbReference type="ChEBI" id="CHEBI:57540"/>
    </ligand>
</feature>
<dbReference type="PANTHER" id="PTHR43622">
    <property type="entry name" value="3-DEHYDROQUINATE SYNTHASE"/>
    <property type="match status" value="1"/>
</dbReference>
<dbReference type="Gene3D" id="1.20.1090.10">
    <property type="entry name" value="Dehydroquinate synthase-like - alpha domain"/>
    <property type="match status" value="1"/>
</dbReference>
<comment type="cofactor">
    <cofactor evidence="18">
        <name>Co(2+)</name>
        <dbReference type="ChEBI" id="CHEBI:48828"/>
    </cofactor>
    <cofactor evidence="18">
        <name>Zn(2+)</name>
        <dbReference type="ChEBI" id="CHEBI:29105"/>
    </cofactor>
    <text evidence="18">Binds 1 divalent metal cation per subunit. Can use either Co(2+) or Zn(2+).</text>
</comment>
<keyword evidence="15 18" id="KW-0057">Aromatic amino acid biosynthesis</keyword>
<evidence type="ECO:0000256" key="11">
    <source>
        <dbReference type="ARBA" id="ARBA00022723"/>
    </source>
</evidence>
<evidence type="ECO:0000256" key="4">
    <source>
        <dbReference type="ARBA" id="ARBA00004496"/>
    </source>
</evidence>
<dbReference type="GO" id="GO:0003856">
    <property type="term" value="F:3-dehydroquinate synthase activity"/>
    <property type="evidence" value="ECO:0007669"/>
    <property type="project" value="UniProtKB-UniRule"/>
</dbReference>
<gene>
    <name evidence="18 21" type="primary">aroB</name>
    <name evidence="21" type="ORF">CDO51_07810</name>
</gene>
<sequence length="354" mass="40188">MNQNFKINAKIKDRSYPIYIGNDNLDILSKLIDKSPIIIVVDEKVFKLHKNKLTNLKKLIKNKVEIIELTADEQTKSLKKAEELYHVAAKNNMTRSSWFLAIGGGVIGDLTGMVASTYMRGTNLIHIPTTLLAQVDSSIGGKVAVNYEGYKNLIGSFYQPNAVIADIDFLETLPKRELVSGLAEVIKYGILCDRELFYFIKDQLLLENQWNFKKLVKKSCEIKTNIVAKDEFDKGTRMLLNLGHTFAHALEGVTEYRYFKHGEAVMWGLVLSANLSYNLGILAEKELIEIKNLLNSIDLPKIPQYVKDKNLLFSHLLHDKKKNGNKLTVILPEKIGECRIYQCSLDEVLKVLLE</sequence>
<dbReference type="GO" id="GO:0005737">
    <property type="term" value="C:cytoplasm"/>
    <property type="evidence" value="ECO:0007669"/>
    <property type="project" value="UniProtKB-SubCell"/>
</dbReference>
<evidence type="ECO:0000256" key="13">
    <source>
        <dbReference type="ARBA" id="ARBA00022833"/>
    </source>
</evidence>
<dbReference type="InterPro" id="IPR030960">
    <property type="entry name" value="DHQS/DOIS_N"/>
</dbReference>
<evidence type="ECO:0000256" key="8">
    <source>
        <dbReference type="ARBA" id="ARBA00017684"/>
    </source>
</evidence>
<evidence type="ECO:0000256" key="3">
    <source>
        <dbReference type="ARBA" id="ARBA00001947"/>
    </source>
</evidence>
<evidence type="ECO:0000256" key="10">
    <source>
        <dbReference type="ARBA" id="ARBA00022605"/>
    </source>
</evidence>
<feature type="binding site" evidence="18">
    <location>
        <position position="244"/>
    </location>
    <ligand>
        <name>Zn(2+)</name>
        <dbReference type="ChEBI" id="CHEBI:29105"/>
    </ligand>
</feature>
<dbReference type="InterPro" id="IPR056179">
    <property type="entry name" value="DHQS_C"/>
</dbReference>
<dbReference type="GO" id="GO:0000166">
    <property type="term" value="F:nucleotide binding"/>
    <property type="evidence" value="ECO:0007669"/>
    <property type="project" value="UniProtKB-KW"/>
</dbReference>
<evidence type="ECO:0000256" key="12">
    <source>
        <dbReference type="ARBA" id="ARBA00022741"/>
    </source>
</evidence>
<evidence type="ECO:0000313" key="21">
    <source>
        <dbReference type="EMBL" id="OWZ83607.1"/>
    </source>
</evidence>
<dbReference type="PANTHER" id="PTHR43622:SF7">
    <property type="entry name" value="3-DEHYDROQUINATE SYNTHASE, CHLOROPLASTIC"/>
    <property type="match status" value="1"/>
</dbReference>
<dbReference type="EMBL" id="NIQC01000015">
    <property type="protein sequence ID" value="OWZ83607.1"/>
    <property type="molecule type" value="Genomic_DNA"/>
</dbReference>
<keyword evidence="9 18" id="KW-0963">Cytoplasm</keyword>
<dbReference type="Gene3D" id="3.40.50.1970">
    <property type="match status" value="1"/>
</dbReference>
<evidence type="ECO:0000256" key="6">
    <source>
        <dbReference type="ARBA" id="ARBA00005412"/>
    </source>
</evidence>
<comment type="caution">
    <text evidence="21">The sequence shown here is derived from an EMBL/GenBank/DDBJ whole genome shotgun (WGS) entry which is preliminary data.</text>
</comment>
<comment type="catalytic activity">
    <reaction evidence="1 18">
        <text>7-phospho-2-dehydro-3-deoxy-D-arabino-heptonate = 3-dehydroquinate + phosphate</text>
        <dbReference type="Rhea" id="RHEA:21968"/>
        <dbReference type="ChEBI" id="CHEBI:32364"/>
        <dbReference type="ChEBI" id="CHEBI:43474"/>
        <dbReference type="ChEBI" id="CHEBI:58394"/>
        <dbReference type="EC" id="4.2.3.4"/>
    </reaction>
</comment>
<accession>A0A226BZT1</accession>
<comment type="similarity">
    <text evidence="6 18">Belongs to the sugar phosphate cyclases superfamily. Dehydroquinate synthase family.</text>
</comment>
<dbReference type="InterPro" id="IPR030963">
    <property type="entry name" value="DHQ_synth_fam"/>
</dbReference>
<dbReference type="HAMAP" id="MF_00110">
    <property type="entry name" value="DHQ_synthase"/>
    <property type="match status" value="1"/>
</dbReference>